<dbReference type="GO" id="GO:0004222">
    <property type="term" value="F:metalloendopeptidase activity"/>
    <property type="evidence" value="ECO:0007669"/>
    <property type="project" value="InterPro"/>
</dbReference>
<evidence type="ECO:0000256" key="2">
    <source>
        <dbReference type="RuleBase" id="RU004447"/>
    </source>
</evidence>
<evidence type="ECO:0000259" key="4">
    <source>
        <dbReference type="Pfam" id="PF05193"/>
    </source>
</evidence>
<dbReference type="AlphaFoldDB" id="A0A1F5C8C5"/>
<protein>
    <recommendedName>
        <fullName evidence="7">Peptidase M16</fullName>
    </recommendedName>
</protein>
<dbReference type="InterPro" id="IPR011249">
    <property type="entry name" value="Metalloenz_LuxS/M16"/>
</dbReference>
<proteinExistence type="inferred from homology"/>
<dbReference type="InterPro" id="IPR011765">
    <property type="entry name" value="Pept_M16_N"/>
</dbReference>
<dbReference type="EMBL" id="MEYQ01000016">
    <property type="protein sequence ID" value="OGD39117.1"/>
    <property type="molecule type" value="Genomic_DNA"/>
</dbReference>
<dbReference type="InterPro" id="IPR007863">
    <property type="entry name" value="Peptidase_M16_C"/>
</dbReference>
<evidence type="ECO:0000256" key="1">
    <source>
        <dbReference type="ARBA" id="ARBA00007261"/>
    </source>
</evidence>
<dbReference type="Pfam" id="PF05193">
    <property type="entry name" value="Peptidase_M16_C"/>
    <property type="match status" value="1"/>
</dbReference>
<dbReference type="Gene3D" id="3.30.830.10">
    <property type="entry name" value="Metalloenzyme, LuxS/M16 peptidase-like"/>
    <property type="match status" value="2"/>
</dbReference>
<feature type="domain" description="Peptidase M16 N-terminal" evidence="3">
    <location>
        <begin position="21"/>
        <end position="162"/>
    </location>
</feature>
<dbReference type="Pfam" id="PF00675">
    <property type="entry name" value="Peptidase_M16"/>
    <property type="match status" value="1"/>
</dbReference>
<dbReference type="Proteomes" id="UP000177947">
    <property type="component" value="Unassembled WGS sequence"/>
</dbReference>
<dbReference type="GO" id="GO:0006508">
    <property type="term" value="P:proteolysis"/>
    <property type="evidence" value="ECO:0007669"/>
    <property type="project" value="InterPro"/>
</dbReference>
<gene>
    <name evidence="5" type="ORF">A2907_02195</name>
</gene>
<comment type="similarity">
    <text evidence="1 2">Belongs to the peptidase M16 family.</text>
</comment>
<evidence type="ECO:0008006" key="7">
    <source>
        <dbReference type="Google" id="ProtNLM"/>
    </source>
</evidence>
<dbReference type="PANTHER" id="PTHR11851:SF49">
    <property type="entry name" value="MITOCHONDRIAL-PROCESSING PEPTIDASE SUBUNIT ALPHA"/>
    <property type="match status" value="1"/>
</dbReference>
<dbReference type="GO" id="GO:0046872">
    <property type="term" value="F:metal ion binding"/>
    <property type="evidence" value="ECO:0007669"/>
    <property type="project" value="InterPro"/>
</dbReference>
<sequence length="422" mass="48060">MAFKKQTLKNDLRVITVPFRDATSVTVLALFATGSKYEAKEINGLSHFLEHMMFKGTKKRPTTLSISEELDGVGGFFNAFTGEERTGYWVKVDWTHLDLALDIVSDMLLNSKFDKKEMDKERGVIIEEMNMVKDNPRRHVWDLLGKLMYGDQPAGRDILGTKEIISTVSREELVRYYKSQYGAGNMVLIVSGKFDQKAILGKINKYFTRLNLQNPQEKPKVVENQHHPEILINSKQTDQTHWCLSFRAFDIFDKRRFALAVLSLILGEGMSSRLFIRIREKQGLAYTIHSGTDHSTDTGCLAIYAGVGNDKVKKALEETLDEIKKIKTKGITDAELKKAKDNFKGKTLIGLETSDEWASFVGGQEIITRKIMTPEEVLKKINKVTRRDILGVAREVFQNEKMNLALIGPFKDRKIFDDILKI</sequence>
<name>A0A1F5C8C5_9BACT</name>
<accession>A0A1F5C8C5</accession>
<dbReference type="PROSITE" id="PS00143">
    <property type="entry name" value="INSULINASE"/>
    <property type="match status" value="1"/>
</dbReference>
<evidence type="ECO:0000313" key="6">
    <source>
        <dbReference type="Proteomes" id="UP000177947"/>
    </source>
</evidence>
<dbReference type="InterPro" id="IPR001431">
    <property type="entry name" value="Pept_M16_Zn_BS"/>
</dbReference>
<organism evidence="5 6">
    <name type="scientific">Candidatus Azambacteria bacterium RIFCSPLOWO2_01_FULL_37_9</name>
    <dbReference type="NCBI Taxonomy" id="1797297"/>
    <lineage>
        <taxon>Bacteria</taxon>
        <taxon>Candidatus Azamiibacteriota</taxon>
    </lineage>
</organism>
<evidence type="ECO:0000313" key="5">
    <source>
        <dbReference type="EMBL" id="OGD39117.1"/>
    </source>
</evidence>
<dbReference type="InterPro" id="IPR050361">
    <property type="entry name" value="MPP/UQCRC_Complex"/>
</dbReference>
<evidence type="ECO:0000259" key="3">
    <source>
        <dbReference type="Pfam" id="PF00675"/>
    </source>
</evidence>
<dbReference type="PANTHER" id="PTHR11851">
    <property type="entry name" value="METALLOPROTEASE"/>
    <property type="match status" value="1"/>
</dbReference>
<dbReference type="SUPFAM" id="SSF63411">
    <property type="entry name" value="LuxS/MPP-like metallohydrolase"/>
    <property type="match status" value="2"/>
</dbReference>
<comment type="caution">
    <text evidence="5">The sequence shown here is derived from an EMBL/GenBank/DDBJ whole genome shotgun (WGS) entry which is preliminary data.</text>
</comment>
<feature type="domain" description="Peptidase M16 C-terminal" evidence="4">
    <location>
        <begin position="168"/>
        <end position="342"/>
    </location>
</feature>
<reference evidence="5 6" key="1">
    <citation type="journal article" date="2016" name="Nat. Commun.">
        <title>Thousands of microbial genomes shed light on interconnected biogeochemical processes in an aquifer system.</title>
        <authorList>
            <person name="Anantharaman K."/>
            <person name="Brown C.T."/>
            <person name="Hug L.A."/>
            <person name="Sharon I."/>
            <person name="Castelle C.J."/>
            <person name="Probst A.J."/>
            <person name="Thomas B.C."/>
            <person name="Singh A."/>
            <person name="Wilkins M.J."/>
            <person name="Karaoz U."/>
            <person name="Brodie E.L."/>
            <person name="Williams K.H."/>
            <person name="Hubbard S.S."/>
            <person name="Banfield J.F."/>
        </authorList>
    </citation>
    <scope>NUCLEOTIDE SEQUENCE [LARGE SCALE GENOMIC DNA]</scope>
</reference>